<feature type="compositionally biased region" description="Low complexity" evidence="1">
    <location>
        <begin position="153"/>
        <end position="167"/>
    </location>
</feature>
<feature type="compositionally biased region" description="Polar residues" evidence="1">
    <location>
        <begin position="33"/>
        <end position="44"/>
    </location>
</feature>
<dbReference type="EMBL" id="KN042433">
    <property type="protein sequence ID" value="KFH62118.1"/>
    <property type="molecule type" value="Genomic_DNA"/>
</dbReference>
<dbReference type="AlphaFoldDB" id="A0A086TJJ1"/>
<feature type="compositionally biased region" description="Polar residues" evidence="1">
    <location>
        <begin position="1"/>
        <end position="12"/>
    </location>
</feature>
<keyword evidence="3" id="KW-1185">Reference proteome</keyword>
<feature type="region of interest" description="Disordered" evidence="1">
    <location>
        <begin position="1"/>
        <end position="104"/>
    </location>
</feature>
<reference evidence="2 3" key="1">
    <citation type="submission" date="2011-02" db="EMBL/GenBank/DDBJ databases">
        <title>The Genome Sequence of Mortierella verticillata NRRL 6337.</title>
        <authorList>
            <consortium name="The Broad Institute Genome Sequencing Platform"/>
            <person name="Russ C."/>
            <person name="Cuomo C."/>
            <person name="Burger G."/>
            <person name="Gray M.W."/>
            <person name="Holland P.W.H."/>
            <person name="King N."/>
            <person name="Lang F.B.F."/>
            <person name="Roger A.J."/>
            <person name="Ruiz-Trillo I."/>
            <person name="Young S.K."/>
            <person name="Zeng Q."/>
            <person name="Gargeya S."/>
            <person name="Alvarado L."/>
            <person name="Berlin A."/>
            <person name="Chapman S.B."/>
            <person name="Chen Z."/>
            <person name="Freedman E."/>
            <person name="Gellesch M."/>
            <person name="Goldberg J."/>
            <person name="Griggs A."/>
            <person name="Gujja S."/>
            <person name="Heilman E."/>
            <person name="Heiman D."/>
            <person name="Howarth C."/>
            <person name="Mehta T."/>
            <person name="Neiman D."/>
            <person name="Pearson M."/>
            <person name="Roberts A."/>
            <person name="Saif S."/>
            <person name="Shea T."/>
            <person name="Shenoy N."/>
            <person name="Sisk P."/>
            <person name="Stolte C."/>
            <person name="Sykes S."/>
            <person name="White J."/>
            <person name="Yandava C."/>
            <person name="Haas B."/>
            <person name="Nusbaum C."/>
            <person name="Birren B."/>
        </authorList>
    </citation>
    <scope>NUCLEOTIDE SEQUENCE [LARGE SCALE GENOMIC DNA]</scope>
    <source>
        <strain evidence="2 3">NRRL 6337</strain>
    </source>
</reference>
<feature type="region of interest" description="Disordered" evidence="1">
    <location>
        <begin position="147"/>
        <end position="167"/>
    </location>
</feature>
<evidence type="ECO:0000313" key="2">
    <source>
        <dbReference type="EMBL" id="KFH62118.1"/>
    </source>
</evidence>
<dbReference type="OrthoDB" id="2448577at2759"/>
<evidence type="ECO:0000256" key="1">
    <source>
        <dbReference type="SAM" id="MobiDB-lite"/>
    </source>
</evidence>
<sequence>MDVPSQKKSSASRVPMSVIPGSYENVNDARLSGHQQLSPRSKVNATMKGDKNTILDSFTEDEASSSRSTRGTPSKSTGKRIASQSPELPNKKRTEITADKDKCVGAEEGVDGAETFDEHSDDTSDETVAHSLRILASSELSVDLLRPADANDAPSSPTMSASPLPAASSTTLPAAAKADFHVALESIKKSNFVYDNVDVGELFYQYQSNALSVVNDLESRMSMENVGQFLSVNYIVDLTRSKAPMGLEVAYQLLKDRYQMPVIDITPEQRDVCNEIESELAKTGQFGWRTYAEELCLLFKRL</sequence>
<organism evidence="2 3">
    <name type="scientific">Podila verticillata NRRL 6337</name>
    <dbReference type="NCBI Taxonomy" id="1069443"/>
    <lineage>
        <taxon>Eukaryota</taxon>
        <taxon>Fungi</taxon>
        <taxon>Fungi incertae sedis</taxon>
        <taxon>Mucoromycota</taxon>
        <taxon>Mortierellomycotina</taxon>
        <taxon>Mortierellomycetes</taxon>
        <taxon>Mortierellales</taxon>
        <taxon>Mortierellaceae</taxon>
        <taxon>Podila</taxon>
    </lineage>
</organism>
<feature type="compositionally biased region" description="Basic and acidic residues" evidence="1">
    <location>
        <begin position="89"/>
        <end position="104"/>
    </location>
</feature>
<name>A0A086TJJ1_9FUNG</name>
<gene>
    <name evidence="2" type="ORF">MVEG_11757</name>
</gene>
<accession>A0A086TJJ1</accession>
<proteinExistence type="predicted"/>
<protein>
    <submittedName>
        <fullName evidence="2">Uncharacterized protein</fullName>
    </submittedName>
</protein>
<feature type="compositionally biased region" description="Polar residues" evidence="1">
    <location>
        <begin position="65"/>
        <end position="87"/>
    </location>
</feature>
<dbReference type="Proteomes" id="UP000243308">
    <property type="component" value="Unassembled WGS sequence"/>
</dbReference>
<evidence type="ECO:0000313" key="3">
    <source>
        <dbReference type="Proteomes" id="UP000243308"/>
    </source>
</evidence>